<keyword evidence="4" id="KW-1185">Reference proteome</keyword>
<sequence length="507" mass="56102">MCPKSAVKNSKLPFTQSTYLSLASAWQISPSIIRTLSQNLSLVMLSSPSTSPSSIQPNNNSFGTSSGTKNPTTPTSTPPPSLLIHNAEEWTWDYTLHLTYTPASRATQILVTGLTATEMNLMIRSISSLLARQPNSALAPTYTHPFLVPIVLLDLAVQETADSLAMRTKVLREIQTQTGMDRFNTLKSRRVGLWNRGSMTAACGSRCRGEELMMEEGAMGERTDGLDLDAVMLRLTCLSDWVAAQKGVVSMQRSIRDVLIRMREGEGFGDSVEGGDVTIFYERLDFIEQSLVAAERKCDYLERSIDAQVQTIYTLVAQKDNQTNIAAASASYHIASSSRRIAILTRKDSTDMRIIAAVTLVFLPGTFVATLFSTGLFDWGYGDPTSNDTDNEKGSQDGGQKVVSRYIWVYFMLTGVLTGVVLVAWVLFSCLQKRIMMKRFGDDCEGEGPGDYDGWRQGKRELEKPLSNRLNVGGGLREKIWGDVRTAIERKYCCDRAVRVERELKGA</sequence>
<dbReference type="Gene3D" id="1.20.58.340">
    <property type="entry name" value="Magnesium transport protein CorA, transmembrane region"/>
    <property type="match status" value="1"/>
</dbReference>
<name>A0A6A5XM44_9PLEO</name>
<feature type="region of interest" description="Disordered" evidence="1">
    <location>
        <begin position="47"/>
        <end position="81"/>
    </location>
</feature>
<keyword evidence="2" id="KW-0472">Membrane</keyword>
<reference evidence="3" key="1">
    <citation type="journal article" date="2020" name="Stud. Mycol.">
        <title>101 Dothideomycetes genomes: a test case for predicting lifestyles and emergence of pathogens.</title>
        <authorList>
            <person name="Haridas S."/>
            <person name="Albert R."/>
            <person name="Binder M."/>
            <person name="Bloem J."/>
            <person name="Labutti K."/>
            <person name="Salamov A."/>
            <person name="Andreopoulos B."/>
            <person name="Baker S."/>
            <person name="Barry K."/>
            <person name="Bills G."/>
            <person name="Bluhm B."/>
            <person name="Cannon C."/>
            <person name="Castanera R."/>
            <person name="Culley D."/>
            <person name="Daum C."/>
            <person name="Ezra D."/>
            <person name="Gonzalez J."/>
            <person name="Henrissat B."/>
            <person name="Kuo A."/>
            <person name="Liang C."/>
            <person name="Lipzen A."/>
            <person name="Lutzoni F."/>
            <person name="Magnuson J."/>
            <person name="Mondo S."/>
            <person name="Nolan M."/>
            <person name="Ohm R."/>
            <person name="Pangilinan J."/>
            <person name="Park H.-J."/>
            <person name="Ramirez L."/>
            <person name="Alfaro M."/>
            <person name="Sun H."/>
            <person name="Tritt A."/>
            <person name="Yoshinaga Y."/>
            <person name="Zwiers L.-H."/>
            <person name="Turgeon B."/>
            <person name="Goodwin S."/>
            <person name="Spatafora J."/>
            <person name="Crous P."/>
            <person name="Grigoriev I."/>
        </authorList>
    </citation>
    <scope>NUCLEOTIDE SEQUENCE</scope>
    <source>
        <strain evidence="3">CBS 175.79</strain>
    </source>
</reference>
<keyword evidence="2" id="KW-1133">Transmembrane helix</keyword>
<dbReference type="RefSeq" id="XP_033382149.1">
    <property type="nucleotide sequence ID" value="XM_033534026.1"/>
</dbReference>
<gene>
    <name evidence="3" type="ORF">BU24DRAFT_494212</name>
</gene>
<dbReference type="GeneID" id="54291423"/>
<dbReference type="EMBL" id="ML978071">
    <property type="protein sequence ID" value="KAF2013810.1"/>
    <property type="molecule type" value="Genomic_DNA"/>
</dbReference>
<proteinExistence type="predicted"/>
<keyword evidence="2" id="KW-0812">Transmembrane</keyword>
<feature type="compositionally biased region" description="Low complexity" evidence="1">
    <location>
        <begin position="47"/>
        <end position="75"/>
    </location>
</feature>
<evidence type="ECO:0000256" key="1">
    <source>
        <dbReference type="SAM" id="MobiDB-lite"/>
    </source>
</evidence>
<feature type="transmembrane region" description="Helical" evidence="2">
    <location>
        <begin position="354"/>
        <end position="377"/>
    </location>
</feature>
<evidence type="ECO:0000256" key="2">
    <source>
        <dbReference type="SAM" id="Phobius"/>
    </source>
</evidence>
<dbReference type="OrthoDB" id="3796201at2759"/>
<protein>
    <recommendedName>
        <fullName evidence="5">Cora-domain-containing protein</fullName>
    </recommendedName>
</protein>
<dbReference type="Proteomes" id="UP000799778">
    <property type="component" value="Unassembled WGS sequence"/>
</dbReference>
<organism evidence="3 4">
    <name type="scientific">Aaosphaeria arxii CBS 175.79</name>
    <dbReference type="NCBI Taxonomy" id="1450172"/>
    <lineage>
        <taxon>Eukaryota</taxon>
        <taxon>Fungi</taxon>
        <taxon>Dikarya</taxon>
        <taxon>Ascomycota</taxon>
        <taxon>Pezizomycotina</taxon>
        <taxon>Dothideomycetes</taxon>
        <taxon>Pleosporomycetidae</taxon>
        <taxon>Pleosporales</taxon>
        <taxon>Pleosporales incertae sedis</taxon>
        <taxon>Aaosphaeria</taxon>
    </lineage>
</organism>
<evidence type="ECO:0000313" key="4">
    <source>
        <dbReference type="Proteomes" id="UP000799778"/>
    </source>
</evidence>
<dbReference type="AlphaFoldDB" id="A0A6A5XM44"/>
<accession>A0A6A5XM44</accession>
<evidence type="ECO:0008006" key="5">
    <source>
        <dbReference type="Google" id="ProtNLM"/>
    </source>
</evidence>
<evidence type="ECO:0000313" key="3">
    <source>
        <dbReference type="EMBL" id="KAF2013810.1"/>
    </source>
</evidence>
<feature type="transmembrane region" description="Helical" evidence="2">
    <location>
        <begin position="407"/>
        <end position="431"/>
    </location>
</feature>